<comment type="caution">
    <text evidence="2">The sequence shown here is derived from an EMBL/GenBank/DDBJ whole genome shotgun (WGS) entry which is preliminary data.</text>
</comment>
<evidence type="ECO:0000313" key="2">
    <source>
        <dbReference type="EMBL" id="KAF9118341.1"/>
    </source>
</evidence>
<organism evidence="2 3">
    <name type="scientific">Linnemannia schmuckeri</name>
    <dbReference type="NCBI Taxonomy" id="64567"/>
    <lineage>
        <taxon>Eukaryota</taxon>
        <taxon>Fungi</taxon>
        <taxon>Fungi incertae sedis</taxon>
        <taxon>Mucoromycota</taxon>
        <taxon>Mortierellomycotina</taxon>
        <taxon>Mortierellomycetes</taxon>
        <taxon>Mortierellales</taxon>
        <taxon>Mortierellaceae</taxon>
        <taxon>Linnemannia</taxon>
    </lineage>
</organism>
<sequence length="167" mass="18736">MPQLIQYRTVAVLAAVSALATLFYLSEWTRIDPDAMNRRPQYQPPHQHQQPPIVTIPKLEGQQQQRPPPHTNNNNGNKPAVGAPKPTFVSDKNARIAAMNSQAFVNFCNSIPPPPTNNNNNNNNNLITPSPSTLSVPTFSSYKEWMDFINNKNSIQHNDIRPVDDDN</sequence>
<protein>
    <submittedName>
        <fullName evidence="2">Uncharacterized protein</fullName>
    </submittedName>
</protein>
<evidence type="ECO:0000256" key="1">
    <source>
        <dbReference type="SAM" id="MobiDB-lite"/>
    </source>
</evidence>
<feature type="non-terminal residue" evidence="2">
    <location>
        <position position="167"/>
    </location>
</feature>
<dbReference type="Proteomes" id="UP000748756">
    <property type="component" value="Unassembled WGS sequence"/>
</dbReference>
<dbReference type="AlphaFoldDB" id="A0A9P5UU56"/>
<evidence type="ECO:0000313" key="3">
    <source>
        <dbReference type="Proteomes" id="UP000748756"/>
    </source>
</evidence>
<accession>A0A9P5UU56</accession>
<feature type="region of interest" description="Disordered" evidence="1">
    <location>
        <begin position="59"/>
        <end position="87"/>
    </location>
</feature>
<name>A0A9P5UU56_9FUNG</name>
<keyword evidence="3" id="KW-1185">Reference proteome</keyword>
<proteinExistence type="predicted"/>
<reference evidence="2" key="1">
    <citation type="journal article" date="2020" name="Fungal Divers.">
        <title>Resolving the Mortierellaceae phylogeny through synthesis of multi-gene phylogenetics and phylogenomics.</title>
        <authorList>
            <person name="Vandepol N."/>
            <person name="Liber J."/>
            <person name="Desiro A."/>
            <person name="Na H."/>
            <person name="Kennedy M."/>
            <person name="Barry K."/>
            <person name="Grigoriev I.V."/>
            <person name="Miller A.N."/>
            <person name="O'Donnell K."/>
            <person name="Stajich J.E."/>
            <person name="Bonito G."/>
        </authorList>
    </citation>
    <scope>NUCLEOTIDE SEQUENCE</scope>
    <source>
        <strain evidence="2">NRRL 6426</strain>
    </source>
</reference>
<feature type="compositionally biased region" description="Polar residues" evidence="1">
    <location>
        <begin position="61"/>
        <end position="77"/>
    </location>
</feature>
<gene>
    <name evidence="2" type="ORF">BG015_006674</name>
</gene>
<dbReference type="EMBL" id="JAAAUQ010003216">
    <property type="protein sequence ID" value="KAF9118341.1"/>
    <property type="molecule type" value="Genomic_DNA"/>
</dbReference>